<comment type="caution">
    <text evidence="1">The sequence shown here is derived from an EMBL/GenBank/DDBJ whole genome shotgun (WGS) entry which is preliminary data.</text>
</comment>
<sequence length="94" mass="11048">MIPNLFPHFFFVVVGKNKILNMKNPKDLKTTRNMLLCVSDDDEDIILDEEEHISKREDYSVRMSATINSEDEDSDDRSAYAYIVHLRKDRNIID</sequence>
<evidence type="ECO:0000313" key="1">
    <source>
        <dbReference type="EMBL" id="GFT12355.1"/>
    </source>
</evidence>
<name>A0A8X6NGK4_NEPPI</name>
<keyword evidence="2" id="KW-1185">Reference proteome</keyword>
<evidence type="ECO:0000313" key="2">
    <source>
        <dbReference type="Proteomes" id="UP000887013"/>
    </source>
</evidence>
<organism evidence="1 2">
    <name type="scientific">Nephila pilipes</name>
    <name type="common">Giant wood spider</name>
    <name type="synonym">Nephila maculata</name>
    <dbReference type="NCBI Taxonomy" id="299642"/>
    <lineage>
        <taxon>Eukaryota</taxon>
        <taxon>Metazoa</taxon>
        <taxon>Ecdysozoa</taxon>
        <taxon>Arthropoda</taxon>
        <taxon>Chelicerata</taxon>
        <taxon>Arachnida</taxon>
        <taxon>Araneae</taxon>
        <taxon>Araneomorphae</taxon>
        <taxon>Entelegynae</taxon>
        <taxon>Araneoidea</taxon>
        <taxon>Nephilidae</taxon>
        <taxon>Nephila</taxon>
    </lineage>
</organism>
<dbReference type="EMBL" id="BMAW01009165">
    <property type="protein sequence ID" value="GFT12355.1"/>
    <property type="molecule type" value="Genomic_DNA"/>
</dbReference>
<protein>
    <submittedName>
        <fullName evidence="1">Uncharacterized protein</fullName>
    </submittedName>
</protein>
<gene>
    <name evidence="1" type="ORF">NPIL_448091</name>
</gene>
<accession>A0A8X6NGK4</accession>
<dbReference type="AlphaFoldDB" id="A0A8X6NGK4"/>
<proteinExistence type="predicted"/>
<dbReference type="Proteomes" id="UP000887013">
    <property type="component" value="Unassembled WGS sequence"/>
</dbReference>
<reference evidence="1" key="1">
    <citation type="submission" date="2020-08" db="EMBL/GenBank/DDBJ databases">
        <title>Multicomponent nature underlies the extraordinary mechanical properties of spider dragline silk.</title>
        <authorList>
            <person name="Kono N."/>
            <person name="Nakamura H."/>
            <person name="Mori M."/>
            <person name="Yoshida Y."/>
            <person name="Ohtoshi R."/>
            <person name="Malay A.D."/>
            <person name="Moran D.A.P."/>
            <person name="Tomita M."/>
            <person name="Numata K."/>
            <person name="Arakawa K."/>
        </authorList>
    </citation>
    <scope>NUCLEOTIDE SEQUENCE</scope>
</reference>